<name>I3TGJ7_TISMK</name>
<evidence type="ECO:0000313" key="3">
    <source>
        <dbReference type="Proteomes" id="UP000005258"/>
    </source>
</evidence>
<proteinExistence type="predicted"/>
<protein>
    <submittedName>
        <fullName evidence="2">Uncharacterized protein</fullName>
    </submittedName>
</protein>
<reference evidence="2 3" key="1">
    <citation type="journal article" date="2012" name="J. Am. Chem. Soc.">
        <title>Bacterial biosynthesis and maturation of the didemnin anti-cancer agents.</title>
        <authorList>
            <person name="Xu Y."/>
            <person name="Kersten R.D."/>
            <person name="Nam S.J."/>
            <person name="Lu L."/>
            <person name="Al-Suwailem A.M."/>
            <person name="Zheng H."/>
            <person name="Fenical W."/>
            <person name="Dorrestein P.C."/>
            <person name="Moore B.S."/>
            <person name="Qian P.Y."/>
        </authorList>
    </citation>
    <scope>NUCLEOTIDE SEQUENCE [LARGE SCALE GENOMIC DNA]</scope>
    <source>
        <strain evidence="2 3">KA081020-065</strain>
    </source>
</reference>
<keyword evidence="3" id="KW-1185">Reference proteome</keyword>
<dbReference type="EMBL" id="CP003236">
    <property type="protein sequence ID" value="AFK51885.1"/>
    <property type="molecule type" value="Genomic_DNA"/>
</dbReference>
<evidence type="ECO:0000313" key="2">
    <source>
        <dbReference type="EMBL" id="AFK51885.1"/>
    </source>
</evidence>
<dbReference type="Proteomes" id="UP000005258">
    <property type="component" value="Chromosome"/>
</dbReference>
<keyword evidence="1" id="KW-0472">Membrane</keyword>
<dbReference type="KEGG" id="tmo:TMO_0046"/>
<feature type="transmembrane region" description="Helical" evidence="1">
    <location>
        <begin position="35"/>
        <end position="61"/>
    </location>
</feature>
<dbReference type="HOGENOM" id="CLU_1467587_0_0_5"/>
<keyword evidence="1" id="KW-0812">Transmembrane</keyword>
<gene>
    <name evidence="2" type="ordered locus">TMO_0046</name>
</gene>
<dbReference type="RefSeq" id="WP_014743565.1">
    <property type="nucleotide sequence ID" value="NC_017956.1"/>
</dbReference>
<accession>I3TGJ7</accession>
<evidence type="ECO:0000256" key="1">
    <source>
        <dbReference type="SAM" id="Phobius"/>
    </source>
</evidence>
<dbReference type="AlphaFoldDB" id="I3TGJ7"/>
<organism evidence="2 3">
    <name type="scientific">Tistrella mobilis (strain KA081020-065)</name>
    <dbReference type="NCBI Taxonomy" id="1110502"/>
    <lineage>
        <taxon>Bacteria</taxon>
        <taxon>Pseudomonadati</taxon>
        <taxon>Pseudomonadota</taxon>
        <taxon>Alphaproteobacteria</taxon>
        <taxon>Geminicoccales</taxon>
        <taxon>Geminicoccaceae</taxon>
        <taxon>Tistrella</taxon>
    </lineage>
</organism>
<dbReference type="STRING" id="1110502.TMO_0046"/>
<sequence>MVETLTALAVGSAGTAATATTAATAATAGLFGAGGAVTTAGLITGGLSLASAGLGFASALGQASALRSQAKMENFNAQQELIRGREAENETRRRLIASLAAGTAAAGAAGADLNAGSIQTAQMGAAADADRELRVNRDNTIIASGTRRMNARALRADATGAVIGGAARAGGSLFDFVDRRLAIG</sequence>
<keyword evidence="1" id="KW-1133">Transmembrane helix</keyword>